<dbReference type="Proteomes" id="UP000724874">
    <property type="component" value="Unassembled WGS sequence"/>
</dbReference>
<evidence type="ECO:0000313" key="2">
    <source>
        <dbReference type="EMBL" id="KAF8884559.1"/>
    </source>
</evidence>
<accession>A0A9P5NG36</accession>
<comment type="caution">
    <text evidence="2">The sequence shown here is derived from an EMBL/GenBank/DDBJ whole genome shotgun (WGS) entry which is preliminary data.</text>
</comment>
<evidence type="ECO:0000256" key="1">
    <source>
        <dbReference type="SAM" id="MobiDB-lite"/>
    </source>
</evidence>
<dbReference type="OrthoDB" id="3268838at2759"/>
<evidence type="ECO:0000313" key="3">
    <source>
        <dbReference type="Proteomes" id="UP000724874"/>
    </source>
</evidence>
<sequence>MPEHREEETSYVQFTDTFNELEPEACWASMPTRRKAEEEPCDAADGHVIALRPETTSLIRNVLEDLVLIGAHRGNRSIILDFTGYYLKVAYLLHTSIQFYTKEVWNNSIMTEAFMLVSHWEFEDYFISFNTHDLMFHPTWSASLEGLLGSYVNLYDDYERFLQNLVDCIRKSEETSKPIKINLRKSTKLICEVMRDLPGPDLDTFQKNGLMVKGSPMSDLVIQIDWTEHDIDSWMRERFPSLFQWLDVRFGCSRFRKRYNTLSVVMIGSETCSGKNLLEARGTPGRKYSAHHVIIAIKHCIPPAIYLDWEAALEDPYASEYEVKQDKGKGKGKRREIESDDNKDDGSDSSESESSTEKEEDDVKDEPTTPTQTMYLTQSKTSRKRARSPSPSVQEKENENTTTEGPSHRQKRSKSTATRFDYNAEAGIKHWWEKGYVSPFSADRRRRQAMTPIAAGSSVLPVTPIRFDHIDHHQSPEVMSSPKRGFAKAPELKCDPWKF</sequence>
<reference evidence="2" key="1">
    <citation type="submission" date="2020-11" db="EMBL/GenBank/DDBJ databases">
        <authorList>
            <consortium name="DOE Joint Genome Institute"/>
            <person name="Ahrendt S."/>
            <person name="Riley R."/>
            <person name="Andreopoulos W."/>
            <person name="LaButti K."/>
            <person name="Pangilinan J."/>
            <person name="Ruiz-duenas F.J."/>
            <person name="Barrasa J.M."/>
            <person name="Sanchez-Garcia M."/>
            <person name="Camarero S."/>
            <person name="Miyauchi S."/>
            <person name="Serrano A."/>
            <person name="Linde D."/>
            <person name="Babiker R."/>
            <person name="Drula E."/>
            <person name="Ayuso-Fernandez I."/>
            <person name="Pacheco R."/>
            <person name="Padilla G."/>
            <person name="Ferreira P."/>
            <person name="Barriuso J."/>
            <person name="Kellner H."/>
            <person name="Castanera R."/>
            <person name="Alfaro M."/>
            <person name="Ramirez L."/>
            <person name="Pisabarro A.G."/>
            <person name="Kuo A."/>
            <person name="Tritt A."/>
            <person name="Lipzen A."/>
            <person name="He G."/>
            <person name="Yan M."/>
            <person name="Ng V."/>
            <person name="Cullen D."/>
            <person name="Martin F."/>
            <person name="Rosso M.-N."/>
            <person name="Henrissat B."/>
            <person name="Hibbett D."/>
            <person name="Martinez A.T."/>
            <person name="Grigoriev I.V."/>
        </authorList>
    </citation>
    <scope>NUCLEOTIDE SEQUENCE</scope>
    <source>
        <strain evidence="2">AH 44721</strain>
    </source>
</reference>
<gene>
    <name evidence="2" type="ORF">CPB84DRAFT_1750370</name>
</gene>
<proteinExistence type="predicted"/>
<protein>
    <submittedName>
        <fullName evidence="2">Uncharacterized protein</fullName>
    </submittedName>
</protein>
<dbReference type="EMBL" id="JADNYJ010000107">
    <property type="protein sequence ID" value="KAF8884559.1"/>
    <property type="molecule type" value="Genomic_DNA"/>
</dbReference>
<feature type="compositionally biased region" description="Polar residues" evidence="1">
    <location>
        <begin position="368"/>
        <end position="380"/>
    </location>
</feature>
<feature type="compositionally biased region" description="Acidic residues" evidence="1">
    <location>
        <begin position="338"/>
        <end position="351"/>
    </location>
</feature>
<feature type="region of interest" description="Disordered" evidence="1">
    <location>
        <begin position="322"/>
        <end position="418"/>
    </location>
</feature>
<keyword evidence="3" id="KW-1185">Reference proteome</keyword>
<organism evidence="2 3">
    <name type="scientific">Gymnopilus junonius</name>
    <name type="common">Spectacular rustgill mushroom</name>
    <name type="synonym">Gymnopilus spectabilis subsp. junonius</name>
    <dbReference type="NCBI Taxonomy" id="109634"/>
    <lineage>
        <taxon>Eukaryota</taxon>
        <taxon>Fungi</taxon>
        <taxon>Dikarya</taxon>
        <taxon>Basidiomycota</taxon>
        <taxon>Agaricomycotina</taxon>
        <taxon>Agaricomycetes</taxon>
        <taxon>Agaricomycetidae</taxon>
        <taxon>Agaricales</taxon>
        <taxon>Agaricineae</taxon>
        <taxon>Hymenogastraceae</taxon>
        <taxon>Gymnopilus</taxon>
    </lineage>
</organism>
<name>A0A9P5NG36_GYMJU</name>
<dbReference type="AlphaFoldDB" id="A0A9P5NG36"/>